<evidence type="ECO:0000313" key="6">
    <source>
        <dbReference type="EMBL" id="MDP9805649.1"/>
    </source>
</evidence>
<comment type="similarity">
    <text evidence="4">Belongs to the class I-like SAM-binding methyltransferase superfamily. RNA M5U methyltransferase family.</text>
</comment>
<organism evidence="6 7">
    <name type="scientific">Trueperella bonasi</name>
    <dbReference type="NCBI Taxonomy" id="312286"/>
    <lineage>
        <taxon>Bacteria</taxon>
        <taxon>Bacillati</taxon>
        <taxon>Actinomycetota</taxon>
        <taxon>Actinomycetes</taxon>
        <taxon>Actinomycetales</taxon>
        <taxon>Actinomycetaceae</taxon>
        <taxon>Trueperella</taxon>
    </lineage>
</organism>
<proteinExistence type="inferred from homology"/>
<evidence type="ECO:0000256" key="4">
    <source>
        <dbReference type="PROSITE-ProRule" id="PRU01024"/>
    </source>
</evidence>
<dbReference type="PROSITE" id="PS50926">
    <property type="entry name" value="TRAM"/>
    <property type="match status" value="1"/>
</dbReference>
<evidence type="ECO:0000256" key="2">
    <source>
        <dbReference type="ARBA" id="ARBA00022679"/>
    </source>
</evidence>
<evidence type="ECO:0000256" key="1">
    <source>
        <dbReference type="ARBA" id="ARBA00022603"/>
    </source>
</evidence>
<feature type="binding site" evidence="4">
    <location>
        <position position="291"/>
    </location>
    <ligand>
        <name>S-adenosyl-L-methionine</name>
        <dbReference type="ChEBI" id="CHEBI:59789"/>
    </ligand>
</feature>
<dbReference type="InterPro" id="IPR029063">
    <property type="entry name" value="SAM-dependent_MTases_sf"/>
</dbReference>
<feature type="active site" description="Nucleophile" evidence="4">
    <location>
        <position position="362"/>
    </location>
</feature>
<dbReference type="InterPro" id="IPR002792">
    <property type="entry name" value="TRAM_dom"/>
</dbReference>
<dbReference type="EMBL" id="JAUSQX010000001">
    <property type="protein sequence ID" value="MDP9805649.1"/>
    <property type="molecule type" value="Genomic_DNA"/>
</dbReference>
<dbReference type="SUPFAM" id="SSF50249">
    <property type="entry name" value="Nucleic acid-binding proteins"/>
    <property type="match status" value="1"/>
</dbReference>
<comment type="caution">
    <text evidence="6">The sequence shown here is derived from an EMBL/GenBank/DDBJ whole genome shotgun (WGS) entry which is preliminary data.</text>
</comment>
<feature type="binding site" evidence="4">
    <location>
        <position position="238"/>
    </location>
    <ligand>
        <name>S-adenosyl-L-methionine</name>
        <dbReference type="ChEBI" id="CHEBI:59789"/>
    </ligand>
</feature>
<keyword evidence="1 4" id="KW-0489">Methyltransferase</keyword>
<gene>
    <name evidence="6" type="ORF">J2S70_000231</name>
</gene>
<accession>A0ABT9NE78</accession>
<dbReference type="Gene3D" id="3.40.50.150">
    <property type="entry name" value="Vaccinia Virus protein VP39"/>
    <property type="match status" value="1"/>
</dbReference>
<keyword evidence="7" id="KW-1185">Reference proteome</keyword>
<keyword evidence="2 4" id="KW-0808">Transferase</keyword>
<dbReference type="Gene3D" id="2.40.50.1070">
    <property type="match status" value="1"/>
</dbReference>
<name>A0ABT9NE78_9ACTO</name>
<feature type="binding site" evidence="4">
    <location>
        <position position="267"/>
    </location>
    <ligand>
        <name>S-adenosyl-L-methionine</name>
        <dbReference type="ChEBI" id="CHEBI:59789"/>
    </ligand>
</feature>
<evidence type="ECO:0000259" key="5">
    <source>
        <dbReference type="PROSITE" id="PS50926"/>
    </source>
</evidence>
<sequence>MIGKSVDVDIVDVAFGGETVGQFDGQQLFVRGAIIGERVRAEITNIRARGLLAITREVLKPAPTRIDHPWPLGSVYQTGAANYGHITLSGQREMKTRMLRRELREAGGEELLAQFSPPMLTVQAVDGNGWHYRTRIGVNKLPTGVGVNSGGTFVRVSELPLASKRLESLDLFGNAWDETLTTGEHLQLVAPNAGSPVIMSAGQAFFSPSERAPNTIWEIVNYRGRSYEYTLGTKGFWQVHENAPDALVAAVFDNLELDERTHFVDLYSGAGLFSLVAADLIGPRGSVRAYEGNSEAAEAASANFTAAPWASSHALTIDAHTLGSLVGSAQVVVADPPRAGLGSEAAKILALSPARQIALVSCDARSMARDVAALVRAGRRVTQFVALDIFPQTHFVETVCVVQ</sequence>
<dbReference type="InterPro" id="IPR012340">
    <property type="entry name" value="NA-bd_OB-fold"/>
</dbReference>
<keyword evidence="3 4" id="KW-0949">S-adenosyl-L-methionine</keyword>
<protein>
    <submittedName>
        <fullName evidence="6">tRNA/tmRNA/rRNA uracil-C5-methylase (TrmA/RlmC/RlmD family)</fullName>
    </submittedName>
</protein>
<dbReference type="RefSeq" id="WP_307681917.1">
    <property type="nucleotide sequence ID" value="NZ_JAUSQX010000001.1"/>
</dbReference>
<dbReference type="PANTHER" id="PTHR11061">
    <property type="entry name" value="RNA M5U METHYLTRANSFERASE"/>
    <property type="match status" value="1"/>
</dbReference>
<feature type="domain" description="TRAM" evidence="5">
    <location>
        <begin position="1"/>
        <end position="57"/>
    </location>
</feature>
<dbReference type="SUPFAM" id="SSF53335">
    <property type="entry name" value="S-adenosyl-L-methionine-dependent methyltransferases"/>
    <property type="match status" value="1"/>
</dbReference>
<reference evidence="6 7" key="1">
    <citation type="submission" date="2023-07" db="EMBL/GenBank/DDBJ databases">
        <title>Sequencing the genomes of 1000 actinobacteria strains.</title>
        <authorList>
            <person name="Klenk H.-P."/>
        </authorList>
    </citation>
    <scope>NUCLEOTIDE SEQUENCE [LARGE SCALE GENOMIC DNA]</scope>
    <source>
        <strain evidence="6 7">DSM 17163</strain>
    </source>
</reference>
<dbReference type="PROSITE" id="PS51687">
    <property type="entry name" value="SAM_MT_RNA_M5U"/>
    <property type="match status" value="1"/>
</dbReference>
<evidence type="ECO:0000313" key="7">
    <source>
        <dbReference type="Proteomes" id="UP001243212"/>
    </source>
</evidence>
<dbReference type="Gene3D" id="2.40.50.140">
    <property type="entry name" value="Nucleic acid-binding proteins"/>
    <property type="match status" value="1"/>
</dbReference>
<dbReference type="PANTHER" id="PTHR11061:SF30">
    <property type="entry name" value="TRNA (URACIL(54)-C(5))-METHYLTRANSFERASE"/>
    <property type="match status" value="1"/>
</dbReference>
<feature type="binding site" evidence="4">
    <location>
        <position position="335"/>
    </location>
    <ligand>
        <name>S-adenosyl-L-methionine</name>
        <dbReference type="ChEBI" id="CHEBI:59789"/>
    </ligand>
</feature>
<dbReference type="Pfam" id="PF05958">
    <property type="entry name" value="tRNA_U5-meth_tr"/>
    <property type="match status" value="1"/>
</dbReference>
<dbReference type="Proteomes" id="UP001243212">
    <property type="component" value="Unassembled WGS sequence"/>
</dbReference>
<evidence type="ECO:0000256" key="3">
    <source>
        <dbReference type="ARBA" id="ARBA00022691"/>
    </source>
</evidence>
<dbReference type="InterPro" id="IPR010280">
    <property type="entry name" value="U5_MeTrfase_fam"/>
</dbReference>